<keyword evidence="3" id="KW-1185">Reference proteome</keyword>
<comment type="caution">
    <text evidence="2">The sequence shown here is derived from an EMBL/GenBank/DDBJ whole genome shotgun (WGS) entry which is preliminary data.</text>
</comment>
<feature type="transmembrane region" description="Helical" evidence="1">
    <location>
        <begin position="80"/>
        <end position="105"/>
    </location>
</feature>
<dbReference type="Proteomes" id="UP000295722">
    <property type="component" value="Unassembled WGS sequence"/>
</dbReference>
<reference evidence="2 3" key="1">
    <citation type="submission" date="2019-03" db="EMBL/GenBank/DDBJ databases">
        <title>Paraburkholderia sp. 4M-K11, isolated from subtropical forest soil.</title>
        <authorList>
            <person name="Gao Z.-H."/>
            <person name="Qiu L.-H."/>
        </authorList>
    </citation>
    <scope>NUCLEOTIDE SEQUENCE [LARGE SCALE GENOMIC DNA]</scope>
    <source>
        <strain evidence="2 3">4M-K11</strain>
    </source>
</reference>
<evidence type="ECO:0000256" key="1">
    <source>
        <dbReference type="SAM" id="Phobius"/>
    </source>
</evidence>
<feature type="transmembrane region" description="Helical" evidence="1">
    <location>
        <begin position="5"/>
        <end position="25"/>
    </location>
</feature>
<name>A0A4R5M9F9_9BURK</name>
<dbReference type="EMBL" id="SMRP01000006">
    <property type="protein sequence ID" value="TDG23249.1"/>
    <property type="molecule type" value="Genomic_DNA"/>
</dbReference>
<evidence type="ECO:0000313" key="3">
    <source>
        <dbReference type="Proteomes" id="UP000295722"/>
    </source>
</evidence>
<accession>A0A4R5M9F9</accession>
<protein>
    <submittedName>
        <fullName evidence="2">Uncharacterized protein</fullName>
    </submittedName>
</protein>
<organism evidence="2 3">
    <name type="scientific">Paraburkholderia silviterrae</name>
    <dbReference type="NCBI Taxonomy" id="2528715"/>
    <lineage>
        <taxon>Bacteria</taxon>
        <taxon>Pseudomonadati</taxon>
        <taxon>Pseudomonadota</taxon>
        <taxon>Betaproteobacteria</taxon>
        <taxon>Burkholderiales</taxon>
        <taxon>Burkholderiaceae</taxon>
        <taxon>Paraburkholderia</taxon>
    </lineage>
</organism>
<keyword evidence="1" id="KW-0812">Transmembrane</keyword>
<evidence type="ECO:0000313" key="2">
    <source>
        <dbReference type="EMBL" id="TDG23249.1"/>
    </source>
</evidence>
<keyword evidence="1" id="KW-0472">Membrane</keyword>
<feature type="transmembrane region" description="Helical" evidence="1">
    <location>
        <begin position="37"/>
        <end position="59"/>
    </location>
</feature>
<dbReference type="OrthoDB" id="9101390at2"/>
<dbReference type="RefSeq" id="WP_133195620.1">
    <property type="nucleotide sequence ID" value="NZ_JBHUCW010000009.1"/>
</dbReference>
<keyword evidence="1" id="KW-1133">Transmembrane helix</keyword>
<gene>
    <name evidence="2" type="ORF">EYW47_15065</name>
</gene>
<dbReference type="AlphaFoldDB" id="A0A4R5M9F9"/>
<sequence length="123" mass="13263">MKSSLYFGVVGPVAELVIGYCWLAGGQDWAGRLLTFYWWLIVAALLGFSLLAIVARMAACAFPESAPTPRALRYWLRTLFFARVVAQVAIGCTSLAVLSMTGWLFSKLTLAIVADGEKKAAGA</sequence>
<proteinExistence type="predicted"/>